<evidence type="ECO:0000313" key="8">
    <source>
        <dbReference type="Proteomes" id="UP001143307"/>
    </source>
</evidence>
<dbReference type="PANTHER" id="PTHR30055">
    <property type="entry name" value="HTH-TYPE TRANSCRIPTIONAL REGULATOR RUTR"/>
    <property type="match status" value="1"/>
</dbReference>
<dbReference type="SUPFAM" id="SSF46689">
    <property type="entry name" value="Homeodomain-like"/>
    <property type="match status" value="1"/>
</dbReference>
<feature type="DNA-binding region" description="H-T-H motif" evidence="4">
    <location>
        <begin position="42"/>
        <end position="61"/>
    </location>
</feature>
<reference evidence="7" key="1">
    <citation type="submission" date="2019-02" db="EMBL/GenBank/DDBJ databases">
        <authorList>
            <person name="Li S.-H."/>
        </authorList>
    </citation>
    <scope>NUCLEOTIDE SEQUENCE</scope>
    <source>
        <strain evidence="7">IMCC8485</strain>
    </source>
</reference>
<dbReference type="Proteomes" id="UP001143307">
    <property type="component" value="Unassembled WGS sequence"/>
</dbReference>
<gene>
    <name evidence="7" type="ORF">EYC87_18650</name>
</gene>
<name>A0ABT3T164_9GAMM</name>
<dbReference type="Gene3D" id="1.10.357.10">
    <property type="entry name" value="Tetracycline Repressor, domain 2"/>
    <property type="match status" value="1"/>
</dbReference>
<keyword evidence="2 4" id="KW-0238">DNA-binding</keyword>
<proteinExistence type="predicted"/>
<sequence length="220" mass="24013">MGAKTAQVRRTNYSSPRQQERQQRILTVVREQITAAGYDGINVRDVAVASGVALKTLYNLYGSKDELMLAAVAELLSDVQQLEHVAGAEPGIPRYLAHTEAVARQIVATPAYADTVARSLFQAGRDHRLVDVLLGNSVRLLKENLQQALTQGELIENLDMEATARILAGHQWSVVLLWNKGLIALDAVPGAILRSSLLSLIPLCRGERRAQLEQQLGCLG</sequence>
<dbReference type="Pfam" id="PF00440">
    <property type="entry name" value="TetR_N"/>
    <property type="match status" value="1"/>
</dbReference>
<dbReference type="EMBL" id="SHNP01000010">
    <property type="protein sequence ID" value="MCX2975605.1"/>
    <property type="molecule type" value="Genomic_DNA"/>
</dbReference>
<evidence type="ECO:0000256" key="3">
    <source>
        <dbReference type="ARBA" id="ARBA00023163"/>
    </source>
</evidence>
<dbReference type="PROSITE" id="PS50977">
    <property type="entry name" value="HTH_TETR_2"/>
    <property type="match status" value="1"/>
</dbReference>
<organism evidence="7 8">
    <name type="scientific">Candidatus Seongchinamella marina</name>
    <dbReference type="NCBI Taxonomy" id="2518990"/>
    <lineage>
        <taxon>Bacteria</taxon>
        <taxon>Pseudomonadati</taxon>
        <taxon>Pseudomonadota</taxon>
        <taxon>Gammaproteobacteria</taxon>
        <taxon>Cellvibrionales</taxon>
        <taxon>Halieaceae</taxon>
        <taxon>Seongchinamella</taxon>
    </lineage>
</organism>
<keyword evidence="8" id="KW-1185">Reference proteome</keyword>
<evidence type="ECO:0000256" key="1">
    <source>
        <dbReference type="ARBA" id="ARBA00023015"/>
    </source>
</evidence>
<dbReference type="RefSeq" id="WP_279254237.1">
    <property type="nucleotide sequence ID" value="NZ_SHNP01000010.1"/>
</dbReference>
<feature type="region of interest" description="Disordered" evidence="5">
    <location>
        <begin position="1"/>
        <end position="21"/>
    </location>
</feature>
<keyword evidence="1" id="KW-0805">Transcription regulation</keyword>
<dbReference type="InterPro" id="IPR050109">
    <property type="entry name" value="HTH-type_TetR-like_transc_reg"/>
</dbReference>
<evidence type="ECO:0000313" key="7">
    <source>
        <dbReference type="EMBL" id="MCX2975605.1"/>
    </source>
</evidence>
<feature type="compositionally biased region" description="Polar residues" evidence="5">
    <location>
        <begin position="8"/>
        <end position="17"/>
    </location>
</feature>
<evidence type="ECO:0000256" key="5">
    <source>
        <dbReference type="SAM" id="MobiDB-lite"/>
    </source>
</evidence>
<evidence type="ECO:0000256" key="2">
    <source>
        <dbReference type="ARBA" id="ARBA00023125"/>
    </source>
</evidence>
<feature type="domain" description="HTH tetR-type" evidence="6">
    <location>
        <begin position="19"/>
        <end position="79"/>
    </location>
</feature>
<accession>A0ABT3T164</accession>
<dbReference type="InterPro" id="IPR009057">
    <property type="entry name" value="Homeodomain-like_sf"/>
</dbReference>
<evidence type="ECO:0000256" key="4">
    <source>
        <dbReference type="PROSITE-ProRule" id="PRU00335"/>
    </source>
</evidence>
<protein>
    <submittedName>
        <fullName evidence="7">TetR/AcrR family transcriptional regulator</fullName>
    </submittedName>
</protein>
<dbReference type="InterPro" id="IPR001647">
    <property type="entry name" value="HTH_TetR"/>
</dbReference>
<comment type="caution">
    <text evidence="7">The sequence shown here is derived from an EMBL/GenBank/DDBJ whole genome shotgun (WGS) entry which is preliminary data.</text>
</comment>
<keyword evidence="3" id="KW-0804">Transcription</keyword>
<dbReference type="PANTHER" id="PTHR30055:SF234">
    <property type="entry name" value="HTH-TYPE TRANSCRIPTIONAL REGULATOR BETI"/>
    <property type="match status" value="1"/>
</dbReference>
<evidence type="ECO:0000259" key="6">
    <source>
        <dbReference type="PROSITE" id="PS50977"/>
    </source>
</evidence>